<dbReference type="Proteomes" id="UP000001542">
    <property type="component" value="Unassembled WGS sequence"/>
</dbReference>
<evidence type="ECO:0000313" key="2">
    <source>
        <dbReference type="Proteomes" id="UP000001542"/>
    </source>
</evidence>
<dbReference type="InParanoid" id="A2G9Y0"/>
<organism evidence="1 2">
    <name type="scientific">Trichomonas vaginalis (strain ATCC PRA-98 / G3)</name>
    <dbReference type="NCBI Taxonomy" id="412133"/>
    <lineage>
        <taxon>Eukaryota</taxon>
        <taxon>Metamonada</taxon>
        <taxon>Parabasalia</taxon>
        <taxon>Trichomonadida</taxon>
        <taxon>Trichomonadidae</taxon>
        <taxon>Trichomonas</taxon>
    </lineage>
</organism>
<dbReference type="VEuPathDB" id="TrichDB:TVAGG3_0187160"/>
<keyword evidence="2" id="KW-1185">Reference proteome</keyword>
<evidence type="ECO:0000313" key="1">
    <source>
        <dbReference type="EMBL" id="EAX86038.1"/>
    </source>
</evidence>
<gene>
    <name evidence="1" type="ORF">TVAG_289570</name>
</gene>
<proteinExistence type="predicted"/>
<dbReference type="KEGG" id="tva:4743680"/>
<name>A2G9Y0_TRIV3</name>
<reference evidence="1" key="1">
    <citation type="submission" date="2006-10" db="EMBL/GenBank/DDBJ databases">
        <authorList>
            <person name="Amadeo P."/>
            <person name="Zhao Q."/>
            <person name="Wortman J."/>
            <person name="Fraser-Liggett C."/>
            <person name="Carlton J."/>
        </authorList>
    </citation>
    <scope>NUCLEOTIDE SEQUENCE</scope>
    <source>
        <strain evidence="1">G3</strain>
    </source>
</reference>
<reference evidence="1" key="2">
    <citation type="journal article" date="2007" name="Science">
        <title>Draft genome sequence of the sexually transmitted pathogen Trichomonas vaginalis.</title>
        <authorList>
            <person name="Carlton J.M."/>
            <person name="Hirt R.P."/>
            <person name="Silva J.C."/>
            <person name="Delcher A.L."/>
            <person name="Schatz M."/>
            <person name="Zhao Q."/>
            <person name="Wortman J.R."/>
            <person name="Bidwell S.L."/>
            <person name="Alsmark U.C.M."/>
            <person name="Besteiro S."/>
            <person name="Sicheritz-Ponten T."/>
            <person name="Noel C.J."/>
            <person name="Dacks J.B."/>
            <person name="Foster P.G."/>
            <person name="Simillion C."/>
            <person name="Van de Peer Y."/>
            <person name="Miranda-Saavedra D."/>
            <person name="Barton G.J."/>
            <person name="Westrop G.D."/>
            <person name="Mueller S."/>
            <person name="Dessi D."/>
            <person name="Fiori P.L."/>
            <person name="Ren Q."/>
            <person name="Paulsen I."/>
            <person name="Zhang H."/>
            <person name="Bastida-Corcuera F.D."/>
            <person name="Simoes-Barbosa A."/>
            <person name="Brown M.T."/>
            <person name="Hayes R.D."/>
            <person name="Mukherjee M."/>
            <person name="Okumura C.Y."/>
            <person name="Schneider R."/>
            <person name="Smith A.J."/>
            <person name="Vanacova S."/>
            <person name="Villalvazo M."/>
            <person name="Haas B.J."/>
            <person name="Pertea M."/>
            <person name="Feldblyum T.V."/>
            <person name="Utterback T.R."/>
            <person name="Shu C.L."/>
            <person name="Osoegawa K."/>
            <person name="de Jong P.J."/>
            <person name="Hrdy I."/>
            <person name="Horvathova L."/>
            <person name="Zubacova Z."/>
            <person name="Dolezal P."/>
            <person name="Malik S.B."/>
            <person name="Logsdon J.M. Jr."/>
            <person name="Henze K."/>
            <person name="Gupta A."/>
            <person name="Wang C.C."/>
            <person name="Dunne R.L."/>
            <person name="Upcroft J.A."/>
            <person name="Upcroft P."/>
            <person name="White O."/>
            <person name="Salzberg S.L."/>
            <person name="Tang P."/>
            <person name="Chiu C.-H."/>
            <person name="Lee Y.-S."/>
            <person name="Embley T.M."/>
            <person name="Coombs G.H."/>
            <person name="Mottram J.C."/>
            <person name="Tachezy J."/>
            <person name="Fraser-Liggett C.M."/>
            <person name="Johnson P.J."/>
        </authorList>
    </citation>
    <scope>NUCLEOTIDE SEQUENCE [LARGE SCALE GENOMIC DNA]</scope>
    <source>
        <strain evidence="1">G3</strain>
    </source>
</reference>
<dbReference type="RefSeq" id="XP_001298968.1">
    <property type="nucleotide sequence ID" value="XM_001298967.1"/>
</dbReference>
<dbReference type="AlphaFoldDB" id="A2G9Y0"/>
<dbReference type="EMBL" id="DS114754">
    <property type="protein sequence ID" value="EAX86038.1"/>
    <property type="molecule type" value="Genomic_DNA"/>
</dbReference>
<dbReference type="VEuPathDB" id="TrichDB:TVAG_289570"/>
<sequence length="116" mass="13219">MFGAYISQGMRNITRVYQNDGRYSPLIWNCYSNENDLPLPQCRISGAHELMSFKLGDNYTEFEEKLEKYTQDPKYQSNTMLDNVEGKLMNVAEISGQNFIIHTTAGGCLSGIRHAK</sequence>
<protein>
    <submittedName>
        <fullName evidence="1">Uncharacterized protein</fullName>
    </submittedName>
</protein>
<accession>A2G9Y0</accession>